<evidence type="ECO:0000313" key="7">
    <source>
        <dbReference type="EMBL" id="KAF1980001.1"/>
    </source>
</evidence>
<dbReference type="NCBIfam" id="TIGR00581">
    <property type="entry name" value="moaC"/>
    <property type="match status" value="1"/>
</dbReference>
<dbReference type="GO" id="GO:0006777">
    <property type="term" value="P:Mo-molybdopterin cofactor biosynthetic process"/>
    <property type="evidence" value="ECO:0007669"/>
    <property type="project" value="UniProtKB-KW"/>
</dbReference>
<evidence type="ECO:0000313" key="8">
    <source>
        <dbReference type="Proteomes" id="UP000800036"/>
    </source>
</evidence>
<keyword evidence="5" id="KW-0456">Lyase</keyword>
<protein>
    <recommendedName>
        <fullName evidence="3">cyclic pyranopterin monophosphate synthase</fullName>
        <ecNumber evidence="3">4.6.1.17</ecNumber>
    </recommendedName>
</protein>
<feature type="non-terminal residue" evidence="7">
    <location>
        <position position="174"/>
    </location>
</feature>
<feature type="domain" description="Molybdopterin cofactor biosynthesis C (MoaC)" evidence="6">
    <location>
        <begin position="22"/>
        <end position="167"/>
    </location>
</feature>
<accession>A0A6A5VRX4</accession>
<dbReference type="EMBL" id="ML976656">
    <property type="protein sequence ID" value="KAF1980001.1"/>
    <property type="molecule type" value="Genomic_DNA"/>
</dbReference>
<sequence>STPAPQPQPSLPHLTPSGAAHMVSVSAKPPTLRTAIATGSVHFSNPTPLSLIASAQNKKGDVLSVSRIAGIMAAKHTPTLIPLCHPIMLTHVGVELYVFGAGEAEGVGKGEGGIVVESKVQCEGQTGVEMEALTSVVGAALSVVDMCKAVDKGMRIEGVRVVVKEGGRSGVWRE</sequence>
<evidence type="ECO:0000256" key="3">
    <source>
        <dbReference type="ARBA" id="ARBA00012575"/>
    </source>
</evidence>
<dbReference type="InterPro" id="IPR023045">
    <property type="entry name" value="MoaC"/>
</dbReference>
<dbReference type="GO" id="GO:0061799">
    <property type="term" value="F:cyclic pyranopterin monophosphate synthase activity"/>
    <property type="evidence" value="ECO:0007669"/>
    <property type="project" value="UniProtKB-EC"/>
</dbReference>
<dbReference type="Pfam" id="PF01967">
    <property type="entry name" value="MoaC"/>
    <property type="match status" value="1"/>
</dbReference>
<keyword evidence="4" id="KW-0501">Molybdenum cofactor biosynthesis</keyword>
<evidence type="ECO:0000256" key="2">
    <source>
        <dbReference type="ARBA" id="ARBA00005046"/>
    </source>
</evidence>
<evidence type="ECO:0000259" key="6">
    <source>
        <dbReference type="Pfam" id="PF01967"/>
    </source>
</evidence>
<dbReference type="NCBIfam" id="NF006870">
    <property type="entry name" value="PRK09364.1"/>
    <property type="match status" value="1"/>
</dbReference>
<dbReference type="CDD" id="cd01420">
    <property type="entry name" value="MoaC_PE"/>
    <property type="match status" value="1"/>
</dbReference>
<dbReference type="OrthoDB" id="429626at2759"/>
<comment type="pathway">
    <text evidence="2">Cofactor biosynthesis; molybdopterin biosynthesis.</text>
</comment>
<proteinExistence type="predicted"/>
<dbReference type="EC" id="4.6.1.17" evidence="3"/>
<keyword evidence="8" id="KW-1185">Reference proteome</keyword>
<dbReference type="UniPathway" id="UPA00344"/>
<comment type="catalytic activity">
    <reaction evidence="1">
        <text>(8S)-3',8-cyclo-7,8-dihydroguanosine 5'-triphosphate = cyclic pyranopterin phosphate + diphosphate</text>
        <dbReference type="Rhea" id="RHEA:49580"/>
        <dbReference type="ChEBI" id="CHEBI:33019"/>
        <dbReference type="ChEBI" id="CHEBI:59648"/>
        <dbReference type="ChEBI" id="CHEBI:131766"/>
        <dbReference type="EC" id="4.6.1.17"/>
    </reaction>
</comment>
<gene>
    <name evidence="7" type="ORF">BU23DRAFT_363792</name>
</gene>
<organism evidence="7 8">
    <name type="scientific">Bimuria novae-zelandiae CBS 107.79</name>
    <dbReference type="NCBI Taxonomy" id="1447943"/>
    <lineage>
        <taxon>Eukaryota</taxon>
        <taxon>Fungi</taxon>
        <taxon>Dikarya</taxon>
        <taxon>Ascomycota</taxon>
        <taxon>Pezizomycotina</taxon>
        <taxon>Dothideomycetes</taxon>
        <taxon>Pleosporomycetidae</taxon>
        <taxon>Pleosporales</taxon>
        <taxon>Massarineae</taxon>
        <taxon>Didymosphaeriaceae</taxon>
        <taxon>Bimuria</taxon>
    </lineage>
</organism>
<dbReference type="InterPro" id="IPR002820">
    <property type="entry name" value="Mopterin_CF_biosynth-C_dom"/>
</dbReference>
<dbReference type="InterPro" id="IPR036522">
    <property type="entry name" value="MoaC_sf"/>
</dbReference>
<dbReference type="PANTHER" id="PTHR22960">
    <property type="entry name" value="MOLYBDOPTERIN COFACTOR SYNTHESIS PROTEIN A"/>
    <property type="match status" value="1"/>
</dbReference>
<evidence type="ECO:0000256" key="5">
    <source>
        <dbReference type="ARBA" id="ARBA00023239"/>
    </source>
</evidence>
<dbReference type="Proteomes" id="UP000800036">
    <property type="component" value="Unassembled WGS sequence"/>
</dbReference>
<evidence type="ECO:0000256" key="1">
    <source>
        <dbReference type="ARBA" id="ARBA00001637"/>
    </source>
</evidence>
<feature type="non-terminal residue" evidence="7">
    <location>
        <position position="1"/>
    </location>
</feature>
<dbReference type="SUPFAM" id="SSF55040">
    <property type="entry name" value="Molybdenum cofactor biosynthesis protein C, MoaC"/>
    <property type="match status" value="1"/>
</dbReference>
<name>A0A6A5VRX4_9PLEO</name>
<dbReference type="Gene3D" id="3.30.70.640">
    <property type="entry name" value="Molybdopterin cofactor biosynthesis C (MoaC) domain"/>
    <property type="match status" value="1"/>
</dbReference>
<dbReference type="InterPro" id="IPR050105">
    <property type="entry name" value="MoCo_biosynth_MoaA/MoaC"/>
</dbReference>
<reference evidence="7" key="1">
    <citation type="journal article" date="2020" name="Stud. Mycol.">
        <title>101 Dothideomycetes genomes: a test case for predicting lifestyles and emergence of pathogens.</title>
        <authorList>
            <person name="Haridas S."/>
            <person name="Albert R."/>
            <person name="Binder M."/>
            <person name="Bloem J."/>
            <person name="Labutti K."/>
            <person name="Salamov A."/>
            <person name="Andreopoulos B."/>
            <person name="Baker S."/>
            <person name="Barry K."/>
            <person name="Bills G."/>
            <person name="Bluhm B."/>
            <person name="Cannon C."/>
            <person name="Castanera R."/>
            <person name="Culley D."/>
            <person name="Daum C."/>
            <person name="Ezra D."/>
            <person name="Gonzalez J."/>
            <person name="Henrissat B."/>
            <person name="Kuo A."/>
            <person name="Liang C."/>
            <person name="Lipzen A."/>
            <person name="Lutzoni F."/>
            <person name="Magnuson J."/>
            <person name="Mondo S."/>
            <person name="Nolan M."/>
            <person name="Ohm R."/>
            <person name="Pangilinan J."/>
            <person name="Park H.-J."/>
            <person name="Ramirez L."/>
            <person name="Alfaro M."/>
            <person name="Sun H."/>
            <person name="Tritt A."/>
            <person name="Yoshinaga Y."/>
            <person name="Zwiers L.-H."/>
            <person name="Turgeon B."/>
            <person name="Goodwin S."/>
            <person name="Spatafora J."/>
            <person name="Crous P."/>
            <person name="Grigoriev I."/>
        </authorList>
    </citation>
    <scope>NUCLEOTIDE SEQUENCE</scope>
    <source>
        <strain evidence="7">CBS 107.79</strain>
    </source>
</reference>
<dbReference type="PANTHER" id="PTHR22960:SF0">
    <property type="entry name" value="MOLYBDENUM COFACTOR BIOSYNTHESIS PROTEIN 1"/>
    <property type="match status" value="1"/>
</dbReference>
<dbReference type="AlphaFoldDB" id="A0A6A5VRX4"/>
<dbReference type="InterPro" id="IPR047594">
    <property type="entry name" value="MoaC_bact/euk"/>
</dbReference>
<evidence type="ECO:0000256" key="4">
    <source>
        <dbReference type="ARBA" id="ARBA00023150"/>
    </source>
</evidence>
<dbReference type="GO" id="GO:0061798">
    <property type="term" value="F:GTP 3',8'-cyclase activity"/>
    <property type="evidence" value="ECO:0007669"/>
    <property type="project" value="TreeGrafter"/>
</dbReference>